<feature type="compositionally biased region" description="Gly residues" evidence="1">
    <location>
        <begin position="231"/>
        <end position="241"/>
    </location>
</feature>
<sequence>MPESKVEMKKEGGGSARLGIGIFSRGPPSRHMAIEEYAVDWNGPSTAPPPRLRLLLLADVDLASAGRIVEWAIQGGKAFDLCAVCGDFVPRPEGWSPNGETEEQLSAEEGEMSSTLGKLQATQLENTVCRVIYVPGPLDPVIPSIRLPRTRNTAAVPTTASRPPPVAAATPGADAGRGAEGRGGQRDGGKERVLQLTPTSKNVLRRNLRLAPGLSAAGFSEDPNQCPGNTVGAGEGGGGAGDDTPEDQTFAALKSLSRSGGKKGAGKAAPVPPESVILLTRLGGPRRPGGGAGGAGATVSSADTPPTSNSNSNQDTLNVAKRAAGPTEVEDQEAATAARLRLLWTEPAMAVGPESGPRGLEDGGGGGLLLHACAGPGTLLAVREALEEGGAEPVGGGGAGGDGDCARGVGCRVGGGTTVAALGSLRQHGAYCVVELDMPATVPPGPRSGNGSGGVGAKEGWSVASVAFGRVEAADGDPEAEREKLAHRATGSFVLNFE</sequence>
<dbReference type="AlphaFoldDB" id="D8LDA8"/>
<feature type="region of interest" description="Disordered" evidence="1">
    <location>
        <begin position="280"/>
        <end position="317"/>
    </location>
</feature>
<dbReference type="InParanoid" id="D8LDA8"/>
<gene>
    <name evidence="2" type="ORF">Esi_0116_0038</name>
</gene>
<accession>D8LDA8</accession>
<name>D8LDA8_ECTSI</name>
<dbReference type="EMBL" id="FN649760">
    <property type="protein sequence ID" value="CBN80166.1"/>
    <property type="molecule type" value="Genomic_DNA"/>
</dbReference>
<protein>
    <submittedName>
        <fullName evidence="2">Uncharacterized protein</fullName>
    </submittedName>
</protein>
<dbReference type="OrthoDB" id="10553067at2759"/>
<evidence type="ECO:0000313" key="3">
    <source>
        <dbReference type="Proteomes" id="UP000002630"/>
    </source>
</evidence>
<feature type="compositionally biased region" description="Gly residues" evidence="1">
    <location>
        <begin position="286"/>
        <end position="296"/>
    </location>
</feature>
<feature type="region of interest" description="Disordered" evidence="1">
    <location>
        <begin position="153"/>
        <end position="190"/>
    </location>
</feature>
<feature type="region of interest" description="Disordered" evidence="1">
    <location>
        <begin position="215"/>
        <end position="247"/>
    </location>
</feature>
<evidence type="ECO:0000256" key="1">
    <source>
        <dbReference type="SAM" id="MobiDB-lite"/>
    </source>
</evidence>
<keyword evidence="3" id="KW-1185">Reference proteome</keyword>
<proteinExistence type="predicted"/>
<evidence type="ECO:0000313" key="2">
    <source>
        <dbReference type="EMBL" id="CBN80166.1"/>
    </source>
</evidence>
<feature type="compositionally biased region" description="Basic and acidic residues" evidence="1">
    <location>
        <begin position="177"/>
        <end position="190"/>
    </location>
</feature>
<dbReference type="Proteomes" id="UP000002630">
    <property type="component" value="Unassembled WGS sequence"/>
</dbReference>
<organism evidence="2 3">
    <name type="scientific">Ectocarpus siliculosus</name>
    <name type="common">Brown alga</name>
    <name type="synonym">Conferva siliculosa</name>
    <dbReference type="NCBI Taxonomy" id="2880"/>
    <lineage>
        <taxon>Eukaryota</taxon>
        <taxon>Sar</taxon>
        <taxon>Stramenopiles</taxon>
        <taxon>Ochrophyta</taxon>
        <taxon>PX clade</taxon>
        <taxon>Phaeophyceae</taxon>
        <taxon>Ectocarpales</taxon>
        <taxon>Ectocarpaceae</taxon>
        <taxon>Ectocarpus</taxon>
    </lineage>
</organism>
<reference evidence="2 3" key="1">
    <citation type="journal article" date="2010" name="Nature">
        <title>The Ectocarpus genome and the independent evolution of multicellularity in brown algae.</title>
        <authorList>
            <person name="Cock J.M."/>
            <person name="Sterck L."/>
            <person name="Rouze P."/>
            <person name="Scornet D."/>
            <person name="Allen A.E."/>
            <person name="Amoutzias G."/>
            <person name="Anthouard V."/>
            <person name="Artiguenave F."/>
            <person name="Aury J.M."/>
            <person name="Badger J.H."/>
            <person name="Beszteri B."/>
            <person name="Billiau K."/>
            <person name="Bonnet E."/>
            <person name="Bothwell J.H."/>
            <person name="Bowler C."/>
            <person name="Boyen C."/>
            <person name="Brownlee C."/>
            <person name="Carrano C.J."/>
            <person name="Charrier B."/>
            <person name="Cho G.Y."/>
            <person name="Coelho S.M."/>
            <person name="Collen J."/>
            <person name="Corre E."/>
            <person name="Da Silva C."/>
            <person name="Delage L."/>
            <person name="Delaroque N."/>
            <person name="Dittami S.M."/>
            <person name="Doulbeau S."/>
            <person name="Elias M."/>
            <person name="Farnham G."/>
            <person name="Gachon C.M."/>
            <person name="Gschloessl B."/>
            <person name="Heesch S."/>
            <person name="Jabbari K."/>
            <person name="Jubin C."/>
            <person name="Kawai H."/>
            <person name="Kimura K."/>
            <person name="Kloareg B."/>
            <person name="Kupper F.C."/>
            <person name="Lang D."/>
            <person name="Le Bail A."/>
            <person name="Leblanc C."/>
            <person name="Lerouge P."/>
            <person name="Lohr M."/>
            <person name="Lopez P.J."/>
            <person name="Martens C."/>
            <person name="Maumus F."/>
            <person name="Michel G."/>
            <person name="Miranda-Saavedra D."/>
            <person name="Morales J."/>
            <person name="Moreau H."/>
            <person name="Motomura T."/>
            <person name="Nagasato C."/>
            <person name="Napoli C.A."/>
            <person name="Nelson D.R."/>
            <person name="Nyvall-Collen P."/>
            <person name="Peters A.F."/>
            <person name="Pommier C."/>
            <person name="Potin P."/>
            <person name="Poulain J."/>
            <person name="Quesneville H."/>
            <person name="Read B."/>
            <person name="Rensing S.A."/>
            <person name="Ritter A."/>
            <person name="Rousvoal S."/>
            <person name="Samanta M."/>
            <person name="Samson G."/>
            <person name="Schroeder D.C."/>
            <person name="Segurens B."/>
            <person name="Strittmatter M."/>
            <person name="Tonon T."/>
            <person name="Tregear J.W."/>
            <person name="Valentin K."/>
            <person name="von Dassow P."/>
            <person name="Yamagishi T."/>
            <person name="Van de Peer Y."/>
            <person name="Wincker P."/>
        </authorList>
    </citation>
    <scope>NUCLEOTIDE SEQUENCE [LARGE SCALE GENOMIC DNA]</scope>
    <source>
        <strain evidence="3">Ec32 / CCAP1310/4</strain>
    </source>
</reference>
<feature type="compositionally biased region" description="Polar residues" evidence="1">
    <location>
        <begin position="299"/>
        <end position="317"/>
    </location>
</feature>